<dbReference type="Pfam" id="PF26304">
    <property type="entry name" value="FliMN_C_rel"/>
    <property type="match status" value="1"/>
</dbReference>
<dbReference type="EMBL" id="JXNU01000003">
    <property type="protein sequence ID" value="KKF36740.1"/>
    <property type="molecule type" value="Genomic_DNA"/>
</dbReference>
<dbReference type="STRING" id="65700.SY86_17005"/>
<reference evidence="7 8" key="1">
    <citation type="submission" date="2015-01" db="EMBL/GenBank/DDBJ databases">
        <title>Erwinia tracheiphila.</title>
        <authorList>
            <person name="Shapiro L.R."/>
        </authorList>
    </citation>
    <scope>NUCLEOTIDE SEQUENCE [LARGE SCALE GENOMIC DNA]</scope>
    <source>
        <strain evidence="7 8">BuffGH</strain>
    </source>
</reference>
<reference evidence="6 9" key="2">
    <citation type="submission" date="2016-01" db="EMBL/GenBank/DDBJ databases">
        <authorList>
            <person name="Oliw E.H."/>
        </authorList>
    </citation>
    <scope>NUCLEOTIDE SEQUENCE [LARGE SCALE GENOMIC DNA]</scope>
    <source>
        <strain evidence="6 9">MDcuke</strain>
    </source>
</reference>
<evidence type="ECO:0000259" key="5">
    <source>
        <dbReference type="Pfam" id="PF26304"/>
    </source>
</evidence>
<dbReference type="Gene3D" id="2.30.330.10">
    <property type="entry name" value="SpoA-like"/>
    <property type="match status" value="1"/>
</dbReference>
<evidence type="ECO:0000256" key="2">
    <source>
        <dbReference type="ARBA" id="ARBA00021925"/>
    </source>
</evidence>
<protein>
    <recommendedName>
        <fullName evidence="2">Surface presentation of antigens protein SpaO</fullName>
    </recommendedName>
</protein>
<organism evidence="7 8">
    <name type="scientific">Erwinia tracheiphila</name>
    <dbReference type="NCBI Taxonomy" id="65700"/>
    <lineage>
        <taxon>Bacteria</taxon>
        <taxon>Pseudomonadati</taxon>
        <taxon>Pseudomonadota</taxon>
        <taxon>Gammaproteobacteria</taxon>
        <taxon>Enterobacterales</taxon>
        <taxon>Erwiniaceae</taxon>
        <taxon>Erwinia</taxon>
    </lineage>
</organism>
<dbReference type="Proteomes" id="UP000033924">
    <property type="component" value="Unassembled WGS sequence"/>
</dbReference>
<evidence type="ECO:0000313" key="7">
    <source>
        <dbReference type="EMBL" id="KKF36740.1"/>
    </source>
</evidence>
<dbReference type="Proteomes" id="UP000264980">
    <property type="component" value="Chromosome"/>
</dbReference>
<gene>
    <name evidence="6" type="ORF">AV903_18860</name>
    <name evidence="7" type="ORF">SY86_17005</name>
</gene>
<dbReference type="PANTHER" id="PTHR30034:SF5">
    <property type="entry name" value="SECRETION SYSTEM APPARATUS PROTEIN SSAQ"/>
    <property type="match status" value="1"/>
</dbReference>
<dbReference type="PATRIC" id="fig|65700.7.peg.4262"/>
<evidence type="ECO:0000313" key="8">
    <source>
        <dbReference type="Proteomes" id="UP000033924"/>
    </source>
</evidence>
<evidence type="ECO:0000259" key="4">
    <source>
        <dbReference type="Pfam" id="PF01052"/>
    </source>
</evidence>
<feature type="domain" description="SpaO FliM/N C-terminal related" evidence="5">
    <location>
        <begin position="147"/>
        <end position="206"/>
    </location>
</feature>
<dbReference type="GO" id="GO:0050918">
    <property type="term" value="P:positive chemotaxis"/>
    <property type="evidence" value="ECO:0007669"/>
    <property type="project" value="TreeGrafter"/>
</dbReference>
<evidence type="ECO:0000313" key="9">
    <source>
        <dbReference type="Proteomes" id="UP000264980"/>
    </source>
</evidence>
<dbReference type="PANTHER" id="PTHR30034">
    <property type="entry name" value="FLAGELLAR MOTOR SWITCH PROTEIN FLIM"/>
    <property type="match status" value="1"/>
</dbReference>
<evidence type="ECO:0000256" key="3">
    <source>
        <dbReference type="ARBA" id="ARBA00023026"/>
    </source>
</evidence>
<dbReference type="InterPro" id="IPR036429">
    <property type="entry name" value="SpoA-like_sf"/>
</dbReference>
<comment type="similarity">
    <text evidence="1">Belongs to the FliN/MopA/SpaO family.</text>
</comment>
<dbReference type="GO" id="GO:0009306">
    <property type="term" value="P:protein secretion"/>
    <property type="evidence" value="ECO:0007669"/>
    <property type="project" value="InterPro"/>
</dbReference>
<dbReference type="InterPro" id="IPR003283">
    <property type="entry name" value="T3SS_OMP_SpaO"/>
</dbReference>
<dbReference type="AlphaFoldDB" id="A0A0M2KBK6"/>
<accession>A0A0M2KBK6</accession>
<name>A0A0M2KBK6_9GAMM</name>
<dbReference type="InterPro" id="IPR001543">
    <property type="entry name" value="FliN-like_C"/>
</dbReference>
<proteinExistence type="inferred from homology"/>
<dbReference type="GO" id="GO:0071978">
    <property type="term" value="P:bacterial-type flagellum-dependent swarming motility"/>
    <property type="evidence" value="ECO:0007669"/>
    <property type="project" value="TreeGrafter"/>
</dbReference>
<keyword evidence="3" id="KW-0843">Virulence</keyword>
<dbReference type="RefSeq" id="WP_016191502.1">
    <property type="nucleotide sequence ID" value="NZ_CP013970.1"/>
</dbReference>
<evidence type="ECO:0000256" key="1">
    <source>
        <dbReference type="ARBA" id="ARBA00009226"/>
    </source>
</evidence>
<dbReference type="Pfam" id="PF01052">
    <property type="entry name" value="FliMN_C"/>
    <property type="match status" value="1"/>
</dbReference>
<dbReference type="PRINTS" id="PR01339">
    <property type="entry name" value="TYPE3OMOPROT"/>
</dbReference>
<feature type="domain" description="Flagellar motor switch protein FliN-like C-terminal" evidence="4">
    <location>
        <begin position="227"/>
        <end position="294"/>
    </location>
</feature>
<keyword evidence="8" id="KW-1185">Reference proteome</keyword>
<dbReference type="InterPro" id="IPR058805">
    <property type="entry name" value="SpaO_FliMN_C_rel"/>
</dbReference>
<dbReference type="EMBL" id="CP013970">
    <property type="protein sequence ID" value="AXF77638.1"/>
    <property type="molecule type" value="Genomic_DNA"/>
</dbReference>
<evidence type="ECO:0000313" key="6">
    <source>
        <dbReference type="EMBL" id="AXF77638.1"/>
    </source>
</evidence>
<sequence length="308" mass="35551">MSLWGRLRRYDANQTPLERQMHQHADSKIVSVHNESRYLLLSLLEQQFGEKKAYIDVDCWLDKMEMQLPGIPWRQVPLSYLVRWFTARQISFLVEEKVWQVQSIAVPDEALPEQLLMLPAQPCALLCSQWPGNLENNAKSRRQLYGQMAFVLQYILGRSQLPLSMLVDVGVGDLILITHYSPFLAIGKRRLFTFIYHQYQEVIVEQECYENDQERRAEEEISFQWTQLPVDIEFVLDDNTVTLEDLENIVPGVVLPLSPSAEKRVKVYLNKKLFARGELVALDDGKLAVEINKINNPADNTAGFSDAK</sequence>
<dbReference type="SUPFAM" id="SSF101801">
    <property type="entry name" value="Surface presentation of antigens (SPOA)"/>
    <property type="match status" value="1"/>
</dbReference>